<dbReference type="Gene3D" id="2.120.10.30">
    <property type="entry name" value="TolB, C-terminal domain"/>
    <property type="match status" value="1"/>
</dbReference>
<gene>
    <name evidence="2" type="primary">yliI</name>
    <name evidence="2" type="ORF">NCTC12157_02650</name>
</gene>
<protein>
    <submittedName>
        <fullName evidence="2">Soluble aldose sugar dehydrogenase yliI</fullName>
        <ecNumber evidence="2">1.1.5.-</ecNumber>
    </submittedName>
</protein>
<evidence type="ECO:0000313" key="2">
    <source>
        <dbReference type="EMBL" id="STQ44926.1"/>
    </source>
</evidence>
<dbReference type="GO" id="GO:0016491">
    <property type="term" value="F:oxidoreductase activity"/>
    <property type="evidence" value="ECO:0007669"/>
    <property type="project" value="UniProtKB-KW"/>
</dbReference>
<evidence type="ECO:0000259" key="1">
    <source>
        <dbReference type="Pfam" id="PF07995"/>
    </source>
</evidence>
<evidence type="ECO:0000313" key="3">
    <source>
        <dbReference type="Proteomes" id="UP000254304"/>
    </source>
</evidence>
<dbReference type="EMBL" id="UGGO01000001">
    <property type="protein sequence ID" value="STQ44926.1"/>
    <property type="molecule type" value="Genomic_DNA"/>
</dbReference>
<keyword evidence="2" id="KW-0560">Oxidoreductase</keyword>
<dbReference type="Proteomes" id="UP000254304">
    <property type="component" value="Unassembled WGS sequence"/>
</dbReference>
<name>A0A377NG26_9GAMM</name>
<dbReference type="AlphaFoldDB" id="A0A377NG26"/>
<dbReference type="PANTHER" id="PTHR19328">
    <property type="entry name" value="HEDGEHOG-INTERACTING PROTEIN"/>
    <property type="match status" value="1"/>
</dbReference>
<dbReference type="PANTHER" id="PTHR19328:SF75">
    <property type="entry name" value="ALDOSE SUGAR DEHYDROGENASE YLII"/>
    <property type="match status" value="1"/>
</dbReference>
<dbReference type="InterPro" id="IPR011041">
    <property type="entry name" value="Quinoprot_gluc/sorb_DH_b-prop"/>
</dbReference>
<dbReference type="EC" id="1.1.5.-" evidence="2"/>
<accession>A0A377NG26</accession>
<organism evidence="2 3">
    <name type="scientific">Ewingella americana</name>
    <dbReference type="NCBI Taxonomy" id="41202"/>
    <lineage>
        <taxon>Bacteria</taxon>
        <taxon>Pseudomonadati</taxon>
        <taxon>Pseudomonadota</taxon>
        <taxon>Gammaproteobacteria</taxon>
        <taxon>Enterobacterales</taxon>
        <taxon>Yersiniaceae</taxon>
        <taxon>Ewingella</taxon>
    </lineage>
</organism>
<sequence length="406" mass="44065">MQFSLCFVAFGSILNGRKIIEWSPDETTFSSATLAVLSALLISPAYAVDKSPDSVPEATAKVEELANGLDHPWSLAFLPNQQGALITERSGQLRLWQADKGLSKPLSGVPKVWVAGQAGLWDVRLAPDFATSRRVYLSFAQQGDKGQANAALGYGRLAEDGSGLQDFKTIFVQQPALSSGINLGGRLAFDPQGNIFMSTGDNNQRMAAQRLDSLKGKILRLTPEGGIPQDNPFVNKPQAKGEIWTFGNRNPQGLAINPWSHALWETEHGPRGGDEVNLPGAGKNYGWPLATYGINYSGQPIPEAQGTRLKGAEDPLYYWPVSPALSGIAFYNSAKFPQWDHSLFVGALAGKSLIRLTLLGNKITSEERLLSERNERIREVQLGEDGYIYLLTDESNGKLLKVAPGA</sequence>
<reference evidence="2 3" key="1">
    <citation type="submission" date="2018-06" db="EMBL/GenBank/DDBJ databases">
        <authorList>
            <consortium name="Pathogen Informatics"/>
            <person name="Doyle S."/>
        </authorList>
    </citation>
    <scope>NUCLEOTIDE SEQUENCE [LARGE SCALE GENOMIC DNA]</scope>
    <source>
        <strain evidence="2 3">NCTC12157</strain>
    </source>
</reference>
<dbReference type="SUPFAM" id="SSF50952">
    <property type="entry name" value="Soluble quinoprotein glucose dehydrogenase"/>
    <property type="match status" value="1"/>
</dbReference>
<feature type="domain" description="Glucose/Sorbosone dehydrogenase" evidence="1">
    <location>
        <begin position="69"/>
        <end position="401"/>
    </location>
</feature>
<dbReference type="InterPro" id="IPR012938">
    <property type="entry name" value="Glc/Sorbosone_DH"/>
</dbReference>
<dbReference type="InterPro" id="IPR011042">
    <property type="entry name" value="6-blade_b-propeller_TolB-like"/>
</dbReference>
<proteinExistence type="predicted"/>
<dbReference type="Pfam" id="PF07995">
    <property type="entry name" value="GSDH"/>
    <property type="match status" value="1"/>
</dbReference>